<reference evidence="5 6" key="1">
    <citation type="submission" date="2024-01" db="EMBL/GenBank/DDBJ databases">
        <authorList>
            <person name="Allen C."/>
            <person name="Tagirdzhanova G."/>
        </authorList>
    </citation>
    <scope>NUCLEOTIDE SEQUENCE [LARGE SCALE GENOMIC DNA]</scope>
</reference>
<comment type="similarity">
    <text evidence="1 3">Belongs to the type-B carboxylesterase/lipase family.</text>
</comment>
<dbReference type="SUPFAM" id="SSF53474">
    <property type="entry name" value="alpha/beta-Hydrolases"/>
    <property type="match status" value="1"/>
</dbReference>
<evidence type="ECO:0000256" key="3">
    <source>
        <dbReference type="RuleBase" id="RU361235"/>
    </source>
</evidence>
<evidence type="ECO:0000256" key="2">
    <source>
        <dbReference type="ARBA" id="ARBA00022801"/>
    </source>
</evidence>
<keyword evidence="6" id="KW-1185">Reference proteome</keyword>
<dbReference type="InterPro" id="IPR002018">
    <property type="entry name" value="CarbesteraseB"/>
</dbReference>
<organism evidence="5 6">
    <name type="scientific">Sporothrix eucalyptigena</name>
    <dbReference type="NCBI Taxonomy" id="1812306"/>
    <lineage>
        <taxon>Eukaryota</taxon>
        <taxon>Fungi</taxon>
        <taxon>Dikarya</taxon>
        <taxon>Ascomycota</taxon>
        <taxon>Pezizomycotina</taxon>
        <taxon>Sordariomycetes</taxon>
        <taxon>Sordariomycetidae</taxon>
        <taxon>Ophiostomatales</taxon>
        <taxon>Ophiostomataceae</taxon>
        <taxon>Sporothrix</taxon>
    </lineage>
</organism>
<sequence>MSTANGPVQGIQAFDAAPPNATIANLNNWQDVAVWKGIPYAASTAGNNRWRPPQPRAPWNTTFVADRFGDGCPTTSGQSPNVSEDCLNLNIWSAANSSDAKLPVILWTHPAGGSGADPLFDGAGMAAQGIVFVNYNHRDGAFGFLALPELTKEFLSDTNANATVGANWAVLDQYAALRWVHGNIAAFGGDPGRITVVGQSAGSAAVYHTVNAPHDLVPEGTVFAAIAESGIRDPRDPLAASLAESYNNATYSLQLGEAFLKVNNATTLSELRKIPWKNLRGTASFPGSGGGFRPTLDGYALSDTYARLLARPPSHSVPLMTGNTRDESGAVFGLNMTLAQYTAAITKQYGTLSERALAAWPASNDSEAEAAFNLHWQDTSRVSSWGFARGWNNVSSSPIYTYFWDHAPPGQNQGAHHMSEINYVFNNLYKTNLPWQLEDYAIARRMSAYWANFARTGRPNVDVDARQDDLPVWRPTLANETVTMRVGDGWGDILIAGKERIRLITDYFNEQVPF</sequence>
<dbReference type="EMBL" id="CAWUHD010000095">
    <property type="protein sequence ID" value="CAK7230652.1"/>
    <property type="molecule type" value="Genomic_DNA"/>
</dbReference>
<dbReference type="Gene3D" id="3.40.50.1820">
    <property type="entry name" value="alpha/beta hydrolase"/>
    <property type="match status" value="1"/>
</dbReference>
<evidence type="ECO:0000313" key="5">
    <source>
        <dbReference type="EMBL" id="CAK7230652.1"/>
    </source>
</evidence>
<protein>
    <recommendedName>
        <fullName evidence="3">Carboxylic ester hydrolase</fullName>
        <ecNumber evidence="3">3.1.1.-</ecNumber>
    </recommendedName>
</protein>
<dbReference type="InterPro" id="IPR050309">
    <property type="entry name" value="Type-B_Carboxylest/Lipase"/>
</dbReference>
<proteinExistence type="inferred from homology"/>
<dbReference type="PROSITE" id="PS00122">
    <property type="entry name" value="CARBOXYLESTERASE_B_1"/>
    <property type="match status" value="1"/>
</dbReference>
<accession>A0ABP0CEX6</accession>
<dbReference type="InterPro" id="IPR019826">
    <property type="entry name" value="Carboxylesterase_B_AS"/>
</dbReference>
<evidence type="ECO:0000256" key="1">
    <source>
        <dbReference type="ARBA" id="ARBA00005964"/>
    </source>
</evidence>
<dbReference type="InterPro" id="IPR029058">
    <property type="entry name" value="AB_hydrolase_fold"/>
</dbReference>
<evidence type="ECO:0000313" key="6">
    <source>
        <dbReference type="Proteomes" id="UP001642482"/>
    </source>
</evidence>
<dbReference type="Proteomes" id="UP001642482">
    <property type="component" value="Unassembled WGS sequence"/>
</dbReference>
<keyword evidence="2 3" id="KW-0378">Hydrolase</keyword>
<comment type="caution">
    <text evidence="5">The sequence shown here is derived from an EMBL/GenBank/DDBJ whole genome shotgun (WGS) entry which is preliminary data.</text>
</comment>
<evidence type="ECO:0000259" key="4">
    <source>
        <dbReference type="Pfam" id="PF00135"/>
    </source>
</evidence>
<dbReference type="EC" id="3.1.1.-" evidence="3"/>
<name>A0ABP0CEX6_9PEZI</name>
<gene>
    <name evidence="5" type="ORF">SEUCBS140593_007659</name>
</gene>
<dbReference type="Pfam" id="PF00135">
    <property type="entry name" value="COesterase"/>
    <property type="match status" value="1"/>
</dbReference>
<feature type="domain" description="Carboxylesterase type B" evidence="4">
    <location>
        <begin position="28"/>
        <end position="486"/>
    </location>
</feature>
<dbReference type="PANTHER" id="PTHR11559">
    <property type="entry name" value="CARBOXYLESTERASE"/>
    <property type="match status" value="1"/>
</dbReference>